<evidence type="ECO:0000256" key="9">
    <source>
        <dbReference type="ARBA" id="ARBA00023146"/>
    </source>
</evidence>
<comment type="function">
    <text evidence="10">Catalyzes the attachment of glutamate to tRNA(Glu) in a two-step reaction: glutamate is first activated by ATP to form Glu-AMP and then transferred to the acceptor end of tRNA(Glu).</text>
</comment>
<dbReference type="GO" id="GO:0005524">
    <property type="term" value="F:ATP binding"/>
    <property type="evidence" value="ECO:0007669"/>
    <property type="project" value="UniProtKB-UniRule"/>
</dbReference>
<dbReference type="PROSITE" id="PS00178">
    <property type="entry name" value="AA_TRNA_LIGASE_I"/>
    <property type="match status" value="1"/>
</dbReference>
<evidence type="ECO:0000256" key="2">
    <source>
        <dbReference type="ARBA" id="ARBA00007894"/>
    </source>
</evidence>
<evidence type="ECO:0000256" key="8">
    <source>
        <dbReference type="ARBA" id="ARBA00022917"/>
    </source>
</evidence>
<comment type="catalytic activity">
    <reaction evidence="10">
        <text>tRNA(Glu) + L-glutamate + ATP = L-glutamyl-tRNA(Glu) + AMP + diphosphate</text>
        <dbReference type="Rhea" id="RHEA:23540"/>
        <dbReference type="Rhea" id="RHEA-COMP:9663"/>
        <dbReference type="Rhea" id="RHEA-COMP:9680"/>
        <dbReference type="ChEBI" id="CHEBI:29985"/>
        <dbReference type="ChEBI" id="CHEBI:30616"/>
        <dbReference type="ChEBI" id="CHEBI:33019"/>
        <dbReference type="ChEBI" id="CHEBI:78442"/>
        <dbReference type="ChEBI" id="CHEBI:78520"/>
        <dbReference type="ChEBI" id="CHEBI:456215"/>
        <dbReference type="EC" id="6.1.1.17"/>
    </reaction>
</comment>
<evidence type="ECO:0000256" key="7">
    <source>
        <dbReference type="ARBA" id="ARBA00022840"/>
    </source>
</evidence>
<feature type="domain" description="Aminoacyl-tRNA synthetase class I anticodon-binding" evidence="12">
    <location>
        <begin position="328"/>
        <end position="470"/>
    </location>
</feature>
<dbReference type="InterPro" id="IPR001412">
    <property type="entry name" value="aa-tRNA-synth_I_CS"/>
</dbReference>
<dbReference type="InterPro" id="IPR049940">
    <property type="entry name" value="GluQ/Sye"/>
</dbReference>
<keyword evidence="9 10" id="KW-0030">Aminoacyl-tRNA synthetase</keyword>
<dbReference type="InterPro" id="IPR020751">
    <property type="entry name" value="aa-tRNA-synth_I_codon-bd_sub2"/>
</dbReference>
<evidence type="ECO:0000256" key="1">
    <source>
        <dbReference type="ARBA" id="ARBA00004496"/>
    </source>
</evidence>
<dbReference type="InterPro" id="IPR014729">
    <property type="entry name" value="Rossmann-like_a/b/a_fold"/>
</dbReference>
<comment type="caution">
    <text evidence="13">The sequence shown here is derived from an EMBL/GenBank/DDBJ whole genome shotgun (WGS) entry which is preliminary data.</text>
</comment>
<keyword evidence="7 10" id="KW-0067">ATP-binding</keyword>
<feature type="short sequence motif" description="'KMSKS' region" evidence="10">
    <location>
        <begin position="245"/>
        <end position="249"/>
    </location>
</feature>
<dbReference type="PANTHER" id="PTHR43311:SF2">
    <property type="entry name" value="GLUTAMATE--TRNA LIGASE, MITOCHONDRIAL-RELATED"/>
    <property type="match status" value="1"/>
</dbReference>
<dbReference type="GO" id="GO:0008270">
    <property type="term" value="F:zinc ion binding"/>
    <property type="evidence" value="ECO:0007669"/>
    <property type="project" value="InterPro"/>
</dbReference>
<dbReference type="InterPro" id="IPR020058">
    <property type="entry name" value="Glu/Gln-tRNA-synth_Ib_cat-dom"/>
</dbReference>
<dbReference type="FunFam" id="3.40.50.620:FF:000007">
    <property type="entry name" value="Glutamate--tRNA ligase"/>
    <property type="match status" value="1"/>
</dbReference>
<organism evidence="13 14">
    <name type="scientific">Sphingobium boeckii</name>
    <dbReference type="NCBI Taxonomy" id="1082345"/>
    <lineage>
        <taxon>Bacteria</taxon>
        <taxon>Pseudomonadati</taxon>
        <taxon>Pseudomonadota</taxon>
        <taxon>Alphaproteobacteria</taxon>
        <taxon>Sphingomonadales</taxon>
        <taxon>Sphingomonadaceae</taxon>
        <taxon>Sphingobium</taxon>
    </lineage>
</organism>
<dbReference type="PRINTS" id="PR00987">
    <property type="entry name" value="TRNASYNTHGLU"/>
</dbReference>
<dbReference type="EC" id="6.1.1.17" evidence="10"/>
<dbReference type="CDD" id="cd00808">
    <property type="entry name" value="GluRS_core"/>
    <property type="match status" value="1"/>
</dbReference>
<accession>A0A7W9AGD8</accession>
<dbReference type="Pfam" id="PF19269">
    <property type="entry name" value="Anticodon_2"/>
    <property type="match status" value="1"/>
</dbReference>
<dbReference type="GO" id="GO:0000049">
    <property type="term" value="F:tRNA binding"/>
    <property type="evidence" value="ECO:0007669"/>
    <property type="project" value="InterPro"/>
</dbReference>
<evidence type="ECO:0000256" key="4">
    <source>
        <dbReference type="ARBA" id="ARBA00022490"/>
    </source>
</evidence>
<dbReference type="InterPro" id="IPR004527">
    <property type="entry name" value="Glu-tRNA-ligase_bac/mito"/>
</dbReference>
<evidence type="ECO:0000256" key="3">
    <source>
        <dbReference type="ARBA" id="ARBA00011245"/>
    </source>
</evidence>
<evidence type="ECO:0000259" key="11">
    <source>
        <dbReference type="Pfam" id="PF00749"/>
    </source>
</evidence>
<keyword evidence="14" id="KW-1185">Reference proteome</keyword>
<dbReference type="AlphaFoldDB" id="A0A7W9AGD8"/>
<dbReference type="NCBIfam" id="TIGR00464">
    <property type="entry name" value="gltX_bact"/>
    <property type="match status" value="1"/>
</dbReference>
<name>A0A7W9AGD8_9SPHN</name>
<comment type="subunit">
    <text evidence="3 10">Monomer.</text>
</comment>
<dbReference type="SUPFAM" id="SSF52374">
    <property type="entry name" value="Nucleotidylyl transferase"/>
    <property type="match status" value="1"/>
</dbReference>
<dbReference type="InterPro" id="IPR000924">
    <property type="entry name" value="Glu/Gln-tRNA-synth"/>
</dbReference>
<dbReference type="EMBL" id="JACIJC010000002">
    <property type="protein sequence ID" value="MBB5685093.1"/>
    <property type="molecule type" value="Genomic_DNA"/>
</dbReference>
<evidence type="ECO:0000256" key="5">
    <source>
        <dbReference type="ARBA" id="ARBA00022598"/>
    </source>
</evidence>
<dbReference type="GO" id="GO:0005829">
    <property type="term" value="C:cytosol"/>
    <property type="evidence" value="ECO:0007669"/>
    <property type="project" value="TreeGrafter"/>
</dbReference>
<feature type="short sequence motif" description="'HIGH' region" evidence="10">
    <location>
        <begin position="16"/>
        <end position="26"/>
    </location>
</feature>
<dbReference type="Proteomes" id="UP000549617">
    <property type="component" value="Unassembled WGS sequence"/>
</dbReference>
<sequence>MGASQENSGVVTRFAPSPTGFLHIGGARTALFNWLYARHHGGTFLLRIEDTDRARSTDEAIAAILDGMRWLDLDWDGDEVYQFARAARHAEVANAMLESGHAYRCYATPEELSALREEQRAAKQPMRYDGRWRDRSAADAPAGAPFVIRLKAPREGETVIEDKVQGRVVVQNAELDDMVLLRSDGTPTYMLAVVVDDHDMGVTHVIRGDDHLNNAFRQLGIIRAMNWDAPIYAHIPLIHGADGAKLSKRHGALGVDAYRDEMGLLSEAVSNYLLRLGWGHGDDEIISRAQAVEWFDIDAVGKSPSRFDLKKLENLNGHYIREADDARLAAAVRPRVEALIGFAIGHEGETLLAQAMASMKPRAKNLNELAEGALFLFEKRPLNLDEKAATLLEGEAKALLKGVSDALAGAAEWSVPTLEEAVRQVAEDAGLGLGKIAQPLRAALTGRSTSPGIFDVLMLLGRNESLARIADRAA</sequence>
<feature type="binding site" evidence="10">
    <location>
        <position position="248"/>
    </location>
    <ligand>
        <name>ATP</name>
        <dbReference type="ChEBI" id="CHEBI:30616"/>
    </ligand>
</feature>
<gene>
    <name evidence="10" type="primary">gltX</name>
    <name evidence="13" type="ORF">FHS49_001101</name>
</gene>
<evidence type="ECO:0000256" key="6">
    <source>
        <dbReference type="ARBA" id="ARBA00022741"/>
    </source>
</evidence>
<protein>
    <recommendedName>
        <fullName evidence="10">Glutamate--tRNA ligase</fullName>
        <ecNumber evidence="10">6.1.1.17</ecNumber>
    </recommendedName>
    <alternativeName>
        <fullName evidence="10">Glutamyl-tRNA synthetase</fullName>
        <shortName evidence="10">GluRS</shortName>
    </alternativeName>
</protein>
<dbReference type="PANTHER" id="PTHR43311">
    <property type="entry name" value="GLUTAMATE--TRNA LIGASE"/>
    <property type="match status" value="1"/>
</dbReference>
<dbReference type="GO" id="GO:0004818">
    <property type="term" value="F:glutamate-tRNA ligase activity"/>
    <property type="evidence" value="ECO:0007669"/>
    <property type="project" value="UniProtKB-UniRule"/>
</dbReference>
<dbReference type="InterPro" id="IPR033910">
    <property type="entry name" value="GluRS_core"/>
</dbReference>
<evidence type="ECO:0000313" key="13">
    <source>
        <dbReference type="EMBL" id="MBB5685093.1"/>
    </source>
</evidence>
<evidence type="ECO:0000313" key="14">
    <source>
        <dbReference type="Proteomes" id="UP000549617"/>
    </source>
</evidence>
<dbReference type="HAMAP" id="MF_00022">
    <property type="entry name" value="Glu_tRNA_synth_type1"/>
    <property type="match status" value="1"/>
</dbReference>
<keyword evidence="8 10" id="KW-0648">Protein biosynthesis</keyword>
<dbReference type="SUPFAM" id="SSF48163">
    <property type="entry name" value="An anticodon-binding domain of class I aminoacyl-tRNA synthetases"/>
    <property type="match status" value="1"/>
</dbReference>
<dbReference type="InterPro" id="IPR008925">
    <property type="entry name" value="aa_tRNA-synth_I_cd-bd_sf"/>
</dbReference>
<dbReference type="GO" id="GO:0006424">
    <property type="term" value="P:glutamyl-tRNA aminoacylation"/>
    <property type="evidence" value="ECO:0007669"/>
    <property type="project" value="UniProtKB-UniRule"/>
</dbReference>
<dbReference type="InterPro" id="IPR045462">
    <property type="entry name" value="aa-tRNA-synth_I_cd-bd"/>
</dbReference>
<feature type="domain" description="Glutamyl/glutaminyl-tRNA synthetase class Ib catalytic" evidence="11">
    <location>
        <begin position="10"/>
        <end position="313"/>
    </location>
</feature>
<evidence type="ECO:0000259" key="12">
    <source>
        <dbReference type="Pfam" id="PF19269"/>
    </source>
</evidence>
<comment type="caution">
    <text evidence="10">Lacks conserved residue(s) required for the propagation of feature annotation.</text>
</comment>
<comment type="similarity">
    <text evidence="2 10">Belongs to the class-I aminoacyl-tRNA synthetase family. Glutamate--tRNA ligase type 1 subfamily.</text>
</comment>
<reference evidence="13 14" key="1">
    <citation type="submission" date="2020-08" db="EMBL/GenBank/DDBJ databases">
        <title>Genomic Encyclopedia of Type Strains, Phase IV (KMG-IV): sequencing the most valuable type-strain genomes for metagenomic binning, comparative biology and taxonomic classification.</title>
        <authorList>
            <person name="Goeker M."/>
        </authorList>
    </citation>
    <scope>NUCLEOTIDE SEQUENCE [LARGE SCALE GENOMIC DNA]</scope>
    <source>
        <strain evidence="13 14">DSM 25079</strain>
    </source>
</reference>
<evidence type="ECO:0000256" key="10">
    <source>
        <dbReference type="HAMAP-Rule" id="MF_00022"/>
    </source>
</evidence>
<keyword evidence="5 10" id="KW-0436">Ligase</keyword>
<comment type="subcellular location">
    <subcellularLocation>
        <location evidence="1 10">Cytoplasm</location>
    </subcellularLocation>
</comment>
<dbReference type="Gene3D" id="1.10.10.350">
    <property type="match status" value="1"/>
</dbReference>
<dbReference type="Gene3D" id="3.40.50.620">
    <property type="entry name" value="HUPs"/>
    <property type="match status" value="1"/>
</dbReference>
<keyword evidence="4 10" id="KW-0963">Cytoplasm</keyword>
<dbReference type="Pfam" id="PF00749">
    <property type="entry name" value="tRNA-synt_1c"/>
    <property type="match status" value="1"/>
</dbReference>
<proteinExistence type="inferred from homology"/>
<keyword evidence="6 10" id="KW-0547">Nucleotide-binding</keyword>